<dbReference type="eggNOG" id="ENOG502T0DC">
    <property type="taxonomic scope" value="Eukaryota"/>
</dbReference>
<reference evidence="3 4" key="1">
    <citation type="journal article" date="2013" name="Genome Biol.">
        <title>The genome sequence of the most widely cultivated cacao type and its use to identify candidate genes regulating pod color.</title>
        <authorList>
            <person name="Motamayor J.C."/>
            <person name="Mockaitis K."/>
            <person name="Schmutz J."/>
            <person name="Haiminen N."/>
            <person name="Iii D.L."/>
            <person name="Cornejo O."/>
            <person name="Findley S.D."/>
            <person name="Zheng P."/>
            <person name="Utro F."/>
            <person name="Royaert S."/>
            <person name="Saski C."/>
            <person name="Jenkins J."/>
            <person name="Podicheti R."/>
            <person name="Zhao M."/>
            <person name="Scheffler B.E."/>
            <person name="Stack J.C."/>
            <person name="Feltus F.A."/>
            <person name="Mustiga G.M."/>
            <person name="Amores F."/>
            <person name="Phillips W."/>
            <person name="Marelli J.P."/>
            <person name="May G.D."/>
            <person name="Shapiro H."/>
            <person name="Ma J."/>
            <person name="Bustamante C.D."/>
            <person name="Schnell R.J."/>
            <person name="Main D."/>
            <person name="Gilbert D."/>
            <person name="Parida L."/>
            <person name="Kuhn D.N."/>
        </authorList>
    </citation>
    <scope>NUCLEOTIDE SEQUENCE [LARGE SCALE GENOMIC DNA]</scope>
    <source>
        <strain evidence="4">cv. Matina 1-6</strain>
    </source>
</reference>
<dbReference type="InParanoid" id="A0A061E390"/>
<protein>
    <recommendedName>
        <fullName evidence="5">Transmembrane protein</fullName>
    </recommendedName>
</protein>
<dbReference type="EMBL" id="CM001879">
    <property type="protein sequence ID" value="EOX96708.1"/>
    <property type="molecule type" value="Genomic_DNA"/>
</dbReference>
<feature type="chain" id="PRO_5001600814" description="Transmembrane protein" evidence="2">
    <location>
        <begin position="28"/>
        <end position="66"/>
    </location>
</feature>
<dbReference type="Proteomes" id="UP000026915">
    <property type="component" value="Chromosome 1"/>
</dbReference>
<sequence>MASLKDSLVVAVVLVAIVCSKITVTAAEDEIAPSPAIETGTGCAAFASVAGVGSCVLFYVIHVLMH</sequence>
<dbReference type="Gramene" id="EOX96708">
    <property type="protein sequence ID" value="EOX96708"/>
    <property type="gene ID" value="TCM_005901"/>
</dbReference>
<feature type="transmembrane region" description="Helical" evidence="1">
    <location>
        <begin position="43"/>
        <end position="65"/>
    </location>
</feature>
<accession>A0A061E390</accession>
<proteinExistence type="predicted"/>
<keyword evidence="2" id="KW-0732">Signal</keyword>
<feature type="signal peptide" evidence="2">
    <location>
        <begin position="1"/>
        <end position="27"/>
    </location>
</feature>
<evidence type="ECO:0000313" key="3">
    <source>
        <dbReference type="EMBL" id="EOX96708.1"/>
    </source>
</evidence>
<evidence type="ECO:0008006" key="5">
    <source>
        <dbReference type="Google" id="ProtNLM"/>
    </source>
</evidence>
<evidence type="ECO:0000256" key="1">
    <source>
        <dbReference type="SAM" id="Phobius"/>
    </source>
</evidence>
<dbReference type="OMA" id="PMPAMAT"/>
<gene>
    <name evidence="3" type="ORF">TCM_005901</name>
</gene>
<name>A0A061E390_THECC</name>
<evidence type="ECO:0000313" key="4">
    <source>
        <dbReference type="Proteomes" id="UP000026915"/>
    </source>
</evidence>
<keyword evidence="4" id="KW-1185">Reference proteome</keyword>
<keyword evidence="1" id="KW-0472">Membrane</keyword>
<dbReference type="HOGENOM" id="CLU_206159_0_0_1"/>
<keyword evidence="1" id="KW-0812">Transmembrane</keyword>
<evidence type="ECO:0000256" key="2">
    <source>
        <dbReference type="SAM" id="SignalP"/>
    </source>
</evidence>
<organism evidence="3 4">
    <name type="scientific">Theobroma cacao</name>
    <name type="common">Cacao</name>
    <name type="synonym">Cocoa</name>
    <dbReference type="NCBI Taxonomy" id="3641"/>
    <lineage>
        <taxon>Eukaryota</taxon>
        <taxon>Viridiplantae</taxon>
        <taxon>Streptophyta</taxon>
        <taxon>Embryophyta</taxon>
        <taxon>Tracheophyta</taxon>
        <taxon>Spermatophyta</taxon>
        <taxon>Magnoliopsida</taxon>
        <taxon>eudicotyledons</taxon>
        <taxon>Gunneridae</taxon>
        <taxon>Pentapetalae</taxon>
        <taxon>rosids</taxon>
        <taxon>malvids</taxon>
        <taxon>Malvales</taxon>
        <taxon>Malvaceae</taxon>
        <taxon>Byttnerioideae</taxon>
        <taxon>Theobroma</taxon>
    </lineage>
</organism>
<keyword evidence="1" id="KW-1133">Transmembrane helix</keyword>
<dbReference type="AlphaFoldDB" id="A0A061E390"/>